<dbReference type="AlphaFoldDB" id="A0A5A7NZL2"/>
<dbReference type="CDD" id="cd04301">
    <property type="entry name" value="NAT_SF"/>
    <property type="match status" value="1"/>
</dbReference>
<dbReference type="InterPro" id="IPR051579">
    <property type="entry name" value="DDR_Transcriptional_Reg"/>
</dbReference>
<sequence>MARRGRSSHPLPSSAPISVGNCEVVVEAKNFTSELSGDSLLISMSRSEKVRISALIGLDFVFCADVFVAVVEKVNEHDDFAGRSTKKLGNGCFVLANPKNSDGETKSLLQEVLVLYMKELPAMNYASNTGKESMFLERCVTNGKYCTLVLKSKDDNQASEVIAAITYQIVPVDSQYAEVPLAAVSSIFQRKGIGRLLYMELRKRLQNVGIQTIFCWGDKESEGFWLKQGFEVIGEVDKKGRGHKLRIKADVRKALCFPGGSTLMASHLLKDSLSEPVELLNLGLPTESLQLNSLNQEPWNNAKGNELMEEDDQLAEVWCTKSEKLVTGICALDDGLLPLAVSCSVADASGKHDVGIEDHEDNCSWSALDTKKRTWEASCTSLKSKKVKGTRTDSQLGSHCRVWTSDEKIANCHDQNCLGTNSANHRPHEKGEKCKMADIRNEDVYMPPEIPSPAKSNRIMLMNIADDEKKARLSKIIEDLGGVVALDGSASTHVVTGKVRKTMNFCTALCSGSSLGCLIWMVERKLQEGQICWYTFSNLNLHAFCFQPNPNRKMDLFADETPFILEDEDYRTKYRCKLKSAVLRAKARPSALFKGLDILLSPLVQPPPSMLTVIVRSAGGNVIRAKSEIKDVSETIFVACEEDMKEALTAAKMGIWTFSSEWLMNCIMKQELDLEAPQFAESL</sequence>
<dbReference type="GO" id="GO:0016747">
    <property type="term" value="F:acyltransferase activity, transferring groups other than amino-acyl groups"/>
    <property type="evidence" value="ECO:0007669"/>
    <property type="project" value="InterPro"/>
</dbReference>
<comment type="subcellular location">
    <subcellularLocation>
        <location evidence="1">Nucleus</location>
    </subcellularLocation>
</comment>
<feature type="domain" description="N-acetyltransferase" evidence="5">
    <location>
        <begin position="107"/>
        <end position="252"/>
    </location>
</feature>
<evidence type="ECO:0000256" key="1">
    <source>
        <dbReference type="ARBA" id="ARBA00004123"/>
    </source>
</evidence>
<gene>
    <name evidence="6" type="ORF">STAS_01418</name>
</gene>
<comment type="caution">
    <text evidence="6">The sequence shown here is derived from an EMBL/GenBank/DDBJ whole genome shotgun (WGS) entry which is preliminary data.</text>
</comment>
<dbReference type="Gene3D" id="3.40.50.10190">
    <property type="entry name" value="BRCT domain"/>
    <property type="match status" value="2"/>
</dbReference>
<keyword evidence="3" id="KW-0539">Nucleus</keyword>
<dbReference type="InterPro" id="IPR036420">
    <property type="entry name" value="BRCT_dom_sf"/>
</dbReference>
<dbReference type="SMART" id="SM00292">
    <property type="entry name" value="BRCT"/>
    <property type="match status" value="2"/>
</dbReference>
<dbReference type="InterPro" id="IPR016181">
    <property type="entry name" value="Acyl_CoA_acyltransferase"/>
</dbReference>
<evidence type="ECO:0000313" key="7">
    <source>
        <dbReference type="Proteomes" id="UP000325081"/>
    </source>
</evidence>
<dbReference type="PANTHER" id="PTHR23196:SF8">
    <property type="entry name" value="N-ACETYLTRANSFERASE"/>
    <property type="match status" value="1"/>
</dbReference>
<dbReference type="PROSITE" id="PS50172">
    <property type="entry name" value="BRCT"/>
    <property type="match status" value="1"/>
</dbReference>
<organism evidence="6 7">
    <name type="scientific">Striga asiatica</name>
    <name type="common">Asiatic witchweed</name>
    <name type="synonym">Buchnera asiatica</name>
    <dbReference type="NCBI Taxonomy" id="4170"/>
    <lineage>
        <taxon>Eukaryota</taxon>
        <taxon>Viridiplantae</taxon>
        <taxon>Streptophyta</taxon>
        <taxon>Embryophyta</taxon>
        <taxon>Tracheophyta</taxon>
        <taxon>Spermatophyta</taxon>
        <taxon>Magnoliopsida</taxon>
        <taxon>eudicotyledons</taxon>
        <taxon>Gunneridae</taxon>
        <taxon>Pentapetalae</taxon>
        <taxon>asterids</taxon>
        <taxon>lamiids</taxon>
        <taxon>Lamiales</taxon>
        <taxon>Orobanchaceae</taxon>
        <taxon>Buchnereae</taxon>
        <taxon>Striga</taxon>
    </lineage>
</organism>
<name>A0A5A7NZL2_STRAF</name>
<dbReference type="PANTHER" id="PTHR23196">
    <property type="entry name" value="PAX TRANSCRIPTION ACTIVATION DOMAIN INTERACTING PROTEIN"/>
    <property type="match status" value="1"/>
</dbReference>
<evidence type="ECO:0000259" key="4">
    <source>
        <dbReference type="PROSITE" id="PS50172"/>
    </source>
</evidence>
<keyword evidence="7" id="KW-1185">Reference proteome</keyword>
<dbReference type="Gene3D" id="3.40.630.30">
    <property type="match status" value="1"/>
</dbReference>
<dbReference type="Pfam" id="PF16589">
    <property type="entry name" value="BRCT_2"/>
    <property type="match status" value="1"/>
</dbReference>
<evidence type="ECO:0000256" key="3">
    <source>
        <dbReference type="ARBA" id="ARBA00023242"/>
    </source>
</evidence>
<keyword evidence="2" id="KW-0227">DNA damage</keyword>
<protein>
    <submittedName>
        <fullName evidence="6">N-acetyltransferase</fullName>
    </submittedName>
</protein>
<dbReference type="GO" id="GO:0005634">
    <property type="term" value="C:nucleus"/>
    <property type="evidence" value="ECO:0007669"/>
    <property type="project" value="UniProtKB-SubCell"/>
</dbReference>
<feature type="domain" description="BRCT" evidence="4">
    <location>
        <begin position="588"/>
        <end position="672"/>
    </location>
</feature>
<proteinExistence type="predicted"/>
<reference evidence="7" key="1">
    <citation type="journal article" date="2019" name="Curr. Biol.">
        <title>Genome Sequence of Striga asiatica Provides Insight into the Evolution of Plant Parasitism.</title>
        <authorList>
            <person name="Yoshida S."/>
            <person name="Kim S."/>
            <person name="Wafula E.K."/>
            <person name="Tanskanen J."/>
            <person name="Kim Y.M."/>
            <person name="Honaas L."/>
            <person name="Yang Z."/>
            <person name="Spallek T."/>
            <person name="Conn C.E."/>
            <person name="Ichihashi Y."/>
            <person name="Cheong K."/>
            <person name="Cui S."/>
            <person name="Der J.P."/>
            <person name="Gundlach H."/>
            <person name="Jiao Y."/>
            <person name="Hori C."/>
            <person name="Ishida J.K."/>
            <person name="Kasahara H."/>
            <person name="Kiba T."/>
            <person name="Kim M.S."/>
            <person name="Koo N."/>
            <person name="Laohavisit A."/>
            <person name="Lee Y.H."/>
            <person name="Lumba S."/>
            <person name="McCourt P."/>
            <person name="Mortimer J.C."/>
            <person name="Mutuku J.M."/>
            <person name="Nomura T."/>
            <person name="Sasaki-Sekimoto Y."/>
            <person name="Seto Y."/>
            <person name="Wang Y."/>
            <person name="Wakatake T."/>
            <person name="Sakakibara H."/>
            <person name="Demura T."/>
            <person name="Yamaguchi S."/>
            <person name="Yoneyama K."/>
            <person name="Manabe R.I."/>
            <person name="Nelson D.C."/>
            <person name="Schulman A.H."/>
            <person name="Timko M.P."/>
            <person name="dePamphilis C.W."/>
            <person name="Choi D."/>
            <person name="Shirasu K."/>
        </authorList>
    </citation>
    <scope>NUCLEOTIDE SEQUENCE [LARGE SCALE GENOMIC DNA]</scope>
    <source>
        <strain evidence="7">cv. UVA1</strain>
    </source>
</reference>
<evidence type="ECO:0000259" key="5">
    <source>
        <dbReference type="PROSITE" id="PS51186"/>
    </source>
</evidence>
<dbReference type="PROSITE" id="PS51186">
    <property type="entry name" value="GNAT"/>
    <property type="match status" value="1"/>
</dbReference>
<evidence type="ECO:0000256" key="2">
    <source>
        <dbReference type="ARBA" id="ARBA00022763"/>
    </source>
</evidence>
<dbReference type="InterPro" id="IPR001357">
    <property type="entry name" value="BRCT_dom"/>
</dbReference>
<dbReference type="CDD" id="cd18432">
    <property type="entry name" value="BRCT_PAXIP1_rpt6_like"/>
    <property type="match status" value="1"/>
</dbReference>
<dbReference type="GO" id="GO:0006974">
    <property type="term" value="P:DNA damage response"/>
    <property type="evidence" value="ECO:0007669"/>
    <property type="project" value="UniProtKB-KW"/>
</dbReference>
<evidence type="ECO:0000313" key="6">
    <source>
        <dbReference type="EMBL" id="GER25817.1"/>
    </source>
</evidence>
<dbReference type="EMBL" id="BKCP01000558">
    <property type="protein sequence ID" value="GER25817.1"/>
    <property type="molecule type" value="Genomic_DNA"/>
</dbReference>
<dbReference type="SUPFAM" id="SSF55729">
    <property type="entry name" value="Acyl-CoA N-acyltransferases (Nat)"/>
    <property type="match status" value="1"/>
</dbReference>
<dbReference type="Pfam" id="PF00583">
    <property type="entry name" value="Acetyltransf_1"/>
    <property type="match status" value="1"/>
</dbReference>
<keyword evidence="6" id="KW-0808">Transferase</keyword>
<dbReference type="Proteomes" id="UP000325081">
    <property type="component" value="Unassembled WGS sequence"/>
</dbReference>
<dbReference type="OrthoDB" id="342264at2759"/>
<dbReference type="InterPro" id="IPR000182">
    <property type="entry name" value="GNAT_dom"/>
</dbReference>
<accession>A0A5A7NZL2</accession>
<dbReference type="SUPFAM" id="SSF52113">
    <property type="entry name" value="BRCT domain"/>
    <property type="match status" value="2"/>
</dbReference>